<accession>A0AB34LCY7</accession>
<comment type="caution">
    <text evidence="1">The sequence shown here is derived from an EMBL/GenBank/DDBJ whole genome shotgun (WGS) entry which is preliminary data.</text>
</comment>
<dbReference type="EMBL" id="JNHK01000094">
    <property type="protein sequence ID" value="KDS35645.1"/>
    <property type="molecule type" value="Genomic_DNA"/>
</dbReference>
<protein>
    <recommendedName>
        <fullName evidence="3">DUF5053 domain-containing protein</fullName>
    </recommendedName>
</protein>
<name>A0AB34LCY7_PARDI</name>
<sequence length="129" mass="14868">MQADFEKFQSLSPEERAMFQEERARKMESMPGEEREAFVDSTREGLRAIKNELQDVKLALELGDIANAISLSYIAKAYFGKSKNWLYQRLNGNKVNGKPAQFTEEERKRFAEALLDLSKRINETALKFA</sequence>
<evidence type="ECO:0008006" key="3">
    <source>
        <dbReference type="Google" id="ProtNLM"/>
    </source>
</evidence>
<gene>
    <name evidence="1" type="ORF">M091_2224</name>
</gene>
<dbReference type="Pfam" id="PF16476">
    <property type="entry name" value="DUF5053"/>
    <property type="match status" value="1"/>
</dbReference>
<dbReference type="Proteomes" id="UP000027850">
    <property type="component" value="Unassembled WGS sequence"/>
</dbReference>
<reference evidence="1 2" key="1">
    <citation type="submission" date="2014-04" db="EMBL/GenBank/DDBJ databases">
        <authorList>
            <person name="Sears C."/>
            <person name="Carroll K."/>
            <person name="Sack B.R."/>
            <person name="Qadri F."/>
            <person name="Myers L.L."/>
            <person name="Chung G.-T."/>
            <person name="Escheverria P."/>
            <person name="Fraser C.M."/>
            <person name="Sadzewicz L."/>
            <person name="Shefchek K.A."/>
            <person name="Tallon L."/>
            <person name="Das S.P."/>
            <person name="Daugherty S."/>
            <person name="Mongodin E.F."/>
        </authorList>
    </citation>
    <scope>NUCLEOTIDE SEQUENCE [LARGE SCALE GENOMIC DNA]</scope>
    <source>
        <strain evidence="1 2">3776 D15 i</strain>
    </source>
</reference>
<proteinExistence type="predicted"/>
<evidence type="ECO:0000313" key="2">
    <source>
        <dbReference type="Proteomes" id="UP000027850"/>
    </source>
</evidence>
<dbReference type="AlphaFoldDB" id="A0AB34LCY7"/>
<dbReference type="InterPro" id="IPR032483">
    <property type="entry name" value="DUF5053"/>
</dbReference>
<evidence type="ECO:0000313" key="1">
    <source>
        <dbReference type="EMBL" id="KDS35645.1"/>
    </source>
</evidence>
<organism evidence="1 2">
    <name type="scientific">Parabacteroides distasonis str. 3776 D15 i</name>
    <dbReference type="NCBI Taxonomy" id="1339342"/>
    <lineage>
        <taxon>Bacteria</taxon>
        <taxon>Pseudomonadati</taxon>
        <taxon>Bacteroidota</taxon>
        <taxon>Bacteroidia</taxon>
        <taxon>Bacteroidales</taxon>
        <taxon>Tannerellaceae</taxon>
        <taxon>Parabacteroides</taxon>
    </lineage>
</organism>